<dbReference type="AlphaFoldDB" id="A0A229TEH7"/>
<reference evidence="2" key="1">
    <citation type="submission" date="2017-07" db="EMBL/GenBank/DDBJ databases">
        <title>Comparative genome mining reveals phylogenetic distribution patterns of secondary metabolites in Amycolatopsis.</title>
        <authorList>
            <person name="Adamek M."/>
            <person name="Alanjary M."/>
            <person name="Sales-Ortells H."/>
            <person name="Goodfellow M."/>
            <person name="Bull A.T."/>
            <person name="Kalinowski J."/>
            <person name="Ziemert N."/>
        </authorList>
    </citation>
    <scope>NUCLEOTIDE SEQUENCE [LARGE SCALE GENOMIC DNA]</scope>
    <source>
        <strain evidence="2">H5</strain>
    </source>
</reference>
<dbReference type="EMBL" id="NMUL01000007">
    <property type="protein sequence ID" value="OXM69647.1"/>
    <property type="molecule type" value="Genomic_DNA"/>
</dbReference>
<accession>A0A229TEH7</accession>
<evidence type="ECO:0000313" key="2">
    <source>
        <dbReference type="Proteomes" id="UP000215199"/>
    </source>
</evidence>
<evidence type="ECO:0000313" key="1">
    <source>
        <dbReference type="EMBL" id="OXM69647.1"/>
    </source>
</evidence>
<gene>
    <name evidence="1" type="ORF">CF165_09060</name>
</gene>
<dbReference type="OrthoDB" id="9836133at2"/>
<keyword evidence="2" id="KW-1185">Reference proteome</keyword>
<comment type="caution">
    <text evidence="1">The sequence shown here is derived from an EMBL/GenBank/DDBJ whole genome shotgun (WGS) entry which is preliminary data.</text>
</comment>
<organism evidence="1 2">
    <name type="scientific">Amycolatopsis vastitatis</name>
    <dbReference type="NCBI Taxonomy" id="1905142"/>
    <lineage>
        <taxon>Bacteria</taxon>
        <taxon>Bacillati</taxon>
        <taxon>Actinomycetota</taxon>
        <taxon>Actinomycetes</taxon>
        <taxon>Pseudonocardiales</taxon>
        <taxon>Pseudonocardiaceae</taxon>
        <taxon>Amycolatopsis</taxon>
    </lineage>
</organism>
<name>A0A229TEH7_9PSEU</name>
<dbReference type="Proteomes" id="UP000215199">
    <property type="component" value="Unassembled WGS sequence"/>
</dbReference>
<dbReference type="RefSeq" id="WP_093946972.1">
    <property type="nucleotide sequence ID" value="NZ_NMUL01000007.1"/>
</dbReference>
<sequence>MNTEITTRTYTVVYARGAVHIQGLDEQVRGGLDSLNYALSACSALSKNQTMWVRPLTTTDLAEAVKKATALAESGQVKGFCKKCRKTALAVLEAEAYEIEAQRAVQDAPAEVGGEWIEDVPEEDGRPVWTLSTDYDERAEIFFADVTGGGPCTWRVGECFPDGRILTTGEAGTVEEAQRQAEQAFARAVAQ</sequence>
<proteinExistence type="predicted"/>
<protein>
    <submittedName>
        <fullName evidence="1">Uncharacterized protein</fullName>
    </submittedName>
</protein>